<dbReference type="Proteomes" id="UP000095228">
    <property type="component" value="Chromosome"/>
</dbReference>
<dbReference type="OrthoDB" id="9770043at2"/>
<sequence length="203" mass="22059">MRQPLLHGIDLGSPLRGGRTTRTATGLELEAGGADIWGHRDECHFAFTPVDGNFEASVRIHALSMADVYTKAGLMLRASLAEGSAHVMLLSFGDNQPRNRNNGGLEFQSRAETDGPCAGIYPPQPLPPQPDFPVHFPHVWLKLVRAGATFTALASSDGRAWRTFCVHQQELPTQAYLGLAVTSHHPEQTVRATFDPLTLADPT</sequence>
<gene>
    <name evidence="1" type="ORF">Verru16b_01836</name>
</gene>
<evidence type="ECO:0000313" key="2">
    <source>
        <dbReference type="Proteomes" id="UP000095228"/>
    </source>
</evidence>
<dbReference type="KEGG" id="obg:Verru16b_01836"/>
<dbReference type="AlphaFoldDB" id="A0A1D8AV39"/>
<accession>A0A1D8AV39</accession>
<dbReference type="STRING" id="1838286.Verru16b_01836"/>
<dbReference type="Gene3D" id="2.60.120.200">
    <property type="match status" value="1"/>
</dbReference>
<keyword evidence="2" id="KW-1185">Reference proteome</keyword>
<proteinExistence type="predicted"/>
<protein>
    <recommendedName>
        <fullName evidence="3">Beta-xylosidase C-terminal Concanavalin A-like domain-containing protein</fullName>
    </recommendedName>
</protein>
<organism evidence="1 2">
    <name type="scientific">Lacunisphaera limnophila</name>
    <dbReference type="NCBI Taxonomy" id="1838286"/>
    <lineage>
        <taxon>Bacteria</taxon>
        <taxon>Pseudomonadati</taxon>
        <taxon>Verrucomicrobiota</taxon>
        <taxon>Opitutia</taxon>
        <taxon>Opitutales</taxon>
        <taxon>Opitutaceae</taxon>
        <taxon>Lacunisphaera</taxon>
    </lineage>
</organism>
<dbReference type="RefSeq" id="WP_069961988.1">
    <property type="nucleotide sequence ID" value="NZ_CP016094.1"/>
</dbReference>
<evidence type="ECO:0008006" key="3">
    <source>
        <dbReference type="Google" id="ProtNLM"/>
    </source>
</evidence>
<dbReference type="EMBL" id="CP016094">
    <property type="protein sequence ID" value="AOS44768.1"/>
    <property type="molecule type" value="Genomic_DNA"/>
</dbReference>
<name>A0A1D8AV39_9BACT</name>
<evidence type="ECO:0000313" key="1">
    <source>
        <dbReference type="EMBL" id="AOS44768.1"/>
    </source>
</evidence>
<reference evidence="1 2" key="1">
    <citation type="submission" date="2016-06" db="EMBL/GenBank/DDBJ databases">
        <title>Three novel species with peptidoglycan cell walls form the new genus Lacunisphaera gen. nov. in the family Opitutaceae of the verrucomicrobial subdivision 4.</title>
        <authorList>
            <person name="Rast P."/>
            <person name="Gloeckner I."/>
            <person name="Jogler M."/>
            <person name="Boedeker C."/>
            <person name="Jeske O."/>
            <person name="Wiegand S."/>
            <person name="Reinhardt R."/>
            <person name="Schumann P."/>
            <person name="Rohde M."/>
            <person name="Spring S."/>
            <person name="Gloeckner F.O."/>
            <person name="Jogler C."/>
        </authorList>
    </citation>
    <scope>NUCLEOTIDE SEQUENCE [LARGE SCALE GENOMIC DNA]</scope>
    <source>
        <strain evidence="1 2">IG16b</strain>
    </source>
</reference>